<evidence type="ECO:0000313" key="2">
    <source>
        <dbReference type="Proteomes" id="UP000000600"/>
    </source>
</evidence>
<dbReference type="AlphaFoldDB" id="A0BS87"/>
<organism evidence="1 2">
    <name type="scientific">Paramecium tetraurelia</name>
    <dbReference type="NCBI Taxonomy" id="5888"/>
    <lineage>
        <taxon>Eukaryota</taxon>
        <taxon>Sar</taxon>
        <taxon>Alveolata</taxon>
        <taxon>Ciliophora</taxon>
        <taxon>Intramacronucleata</taxon>
        <taxon>Oligohymenophorea</taxon>
        <taxon>Peniculida</taxon>
        <taxon>Parameciidae</taxon>
        <taxon>Paramecium</taxon>
    </lineage>
</organism>
<sequence>MNLKLYFLLNHKEQKCTSTFLWKLKLINLFIKVLPKYLLHVFQKQHFLIQKRLSDQDIFLISFQVFQKENLSKNKVLLQVSYVKIQIKMMLYFFKAGFNLSKSWSSDYFNCQLFHEQYINPLLLIIQNYKKLEGQPQDRFNTLILSSKAINYSIIYCYNQSFVQQRQFILSKCHTGKA</sequence>
<evidence type="ECO:0008006" key="3">
    <source>
        <dbReference type="Google" id="ProtNLM"/>
    </source>
</evidence>
<dbReference type="GeneID" id="5014586"/>
<dbReference type="Proteomes" id="UP000000600">
    <property type="component" value="Unassembled WGS sequence"/>
</dbReference>
<protein>
    <recommendedName>
        <fullName evidence="3">Transmembrane protein</fullName>
    </recommendedName>
</protein>
<dbReference type="InParanoid" id="A0BS87"/>
<keyword evidence="2" id="KW-1185">Reference proteome</keyword>
<dbReference type="HOGENOM" id="CLU_1513384_0_0_1"/>
<evidence type="ECO:0000313" key="1">
    <source>
        <dbReference type="EMBL" id="CAK61404.1"/>
    </source>
</evidence>
<name>A0BS87_PARTE</name>
<gene>
    <name evidence="1" type="ORF">GSPATT00031635001</name>
</gene>
<proteinExistence type="predicted"/>
<reference evidence="1 2" key="1">
    <citation type="journal article" date="2006" name="Nature">
        <title>Global trends of whole-genome duplications revealed by the ciliate Paramecium tetraurelia.</title>
        <authorList>
            <consortium name="Genoscope"/>
            <person name="Aury J.-M."/>
            <person name="Jaillon O."/>
            <person name="Duret L."/>
            <person name="Noel B."/>
            <person name="Jubin C."/>
            <person name="Porcel B.M."/>
            <person name="Segurens B."/>
            <person name="Daubin V."/>
            <person name="Anthouard V."/>
            <person name="Aiach N."/>
            <person name="Arnaiz O."/>
            <person name="Billaut A."/>
            <person name="Beisson J."/>
            <person name="Blanc I."/>
            <person name="Bouhouche K."/>
            <person name="Camara F."/>
            <person name="Duharcourt S."/>
            <person name="Guigo R."/>
            <person name="Gogendeau D."/>
            <person name="Katinka M."/>
            <person name="Keller A.-M."/>
            <person name="Kissmehl R."/>
            <person name="Klotz C."/>
            <person name="Koll F."/>
            <person name="Le Moue A."/>
            <person name="Lepere C."/>
            <person name="Malinsky S."/>
            <person name="Nowacki M."/>
            <person name="Nowak J.K."/>
            <person name="Plattner H."/>
            <person name="Poulain J."/>
            <person name="Ruiz F."/>
            <person name="Serrano V."/>
            <person name="Zagulski M."/>
            <person name="Dessen P."/>
            <person name="Betermier M."/>
            <person name="Weissenbach J."/>
            <person name="Scarpelli C."/>
            <person name="Schachter V."/>
            <person name="Sperling L."/>
            <person name="Meyer E."/>
            <person name="Cohen J."/>
            <person name="Wincker P."/>
        </authorList>
    </citation>
    <scope>NUCLEOTIDE SEQUENCE [LARGE SCALE GENOMIC DNA]</scope>
    <source>
        <strain evidence="1 2">Stock d4-2</strain>
    </source>
</reference>
<dbReference type="EMBL" id="CT868013">
    <property type="protein sequence ID" value="CAK61404.1"/>
    <property type="molecule type" value="Genomic_DNA"/>
</dbReference>
<accession>A0BS87</accession>
<dbReference type="RefSeq" id="XP_001428802.1">
    <property type="nucleotide sequence ID" value="XM_001428765.1"/>
</dbReference>
<dbReference type="KEGG" id="ptm:GSPATT00031635001"/>